<dbReference type="GO" id="GO:0008233">
    <property type="term" value="F:peptidase activity"/>
    <property type="evidence" value="ECO:0007669"/>
    <property type="project" value="UniProtKB-KW"/>
</dbReference>
<dbReference type="Pfam" id="PF01694">
    <property type="entry name" value="Rhomboid"/>
    <property type="match status" value="1"/>
</dbReference>
<evidence type="ECO:0000256" key="2">
    <source>
        <dbReference type="ARBA" id="ARBA00009045"/>
    </source>
</evidence>
<evidence type="ECO:0000256" key="7">
    <source>
        <dbReference type="SAM" id="Phobius"/>
    </source>
</evidence>
<evidence type="ECO:0000256" key="4">
    <source>
        <dbReference type="ARBA" id="ARBA00022801"/>
    </source>
</evidence>
<evidence type="ECO:0000256" key="5">
    <source>
        <dbReference type="ARBA" id="ARBA00022989"/>
    </source>
</evidence>
<evidence type="ECO:0000259" key="8">
    <source>
        <dbReference type="Pfam" id="PF01694"/>
    </source>
</evidence>
<keyword evidence="9" id="KW-0645">Protease</keyword>
<dbReference type="InterPro" id="IPR035952">
    <property type="entry name" value="Rhomboid-like_sf"/>
</dbReference>
<comment type="subcellular location">
    <subcellularLocation>
        <location evidence="1">Membrane</location>
        <topology evidence="1">Multi-pass membrane protein</topology>
    </subcellularLocation>
</comment>
<keyword evidence="10" id="KW-1185">Reference proteome</keyword>
<feature type="transmembrane region" description="Helical" evidence="7">
    <location>
        <begin position="100"/>
        <end position="120"/>
    </location>
</feature>
<dbReference type="SUPFAM" id="SSF144091">
    <property type="entry name" value="Rhomboid-like"/>
    <property type="match status" value="1"/>
</dbReference>
<protein>
    <submittedName>
        <fullName evidence="9">Rhomboid family intramembrane serine protease</fullName>
    </submittedName>
</protein>
<dbReference type="InterPro" id="IPR050925">
    <property type="entry name" value="Rhomboid_protease_S54"/>
</dbReference>
<reference evidence="9 10" key="1">
    <citation type="submission" date="2020-08" db="EMBL/GenBank/DDBJ databases">
        <title>Genome public.</title>
        <authorList>
            <person name="Liu C."/>
            <person name="Sun Q."/>
        </authorList>
    </citation>
    <scope>NUCLEOTIDE SEQUENCE [LARGE SCALE GENOMIC DNA]</scope>
    <source>
        <strain evidence="9 10">BX4</strain>
    </source>
</reference>
<sequence length="213" mass="24198">MDRYYYNKNGKLVNRSLPYVTIALIVINVVIFLGMELIGDTEDSMYLYQHGAMYWPSVYEGEQWYRLITHMFIHSGPEHLLNNMFMLGILGYQMEKEYGAVKYFITYMVSGVGGAVFSSLIEMKLNDAPVSIGASGAIFGIFGVLLVIIFKNRRLDGNGTAIRLIILFVLMVFGNMEEGVDWMAHLGGALIGVLLAFILYRPKKRKQEEIYYG</sequence>
<feature type="transmembrane region" description="Helical" evidence="7">
    <location>
        <begin position="157"/>
        <end position="176"/>
    </location>
</feature>
<gene>
    <name evidence="9" type="ORF">H8S00_07425</name>
</gene>
<dbReference type="PANTHER" id="PTHR43731:SF14">
    <property type="entry name" value="PRESENILIN-ASSOCIATED RHOMBOID-LIKE PROTEIN, MITOCHONDRIAL"/>
    <property type="match status" value="1"/>
</dbReference>
<feature type="domain" description="Peptidase S54 rhomboid" evidence="8">
    <location>
        <begin position="62"/>
        <end position="201"/>
    </location>
</feature>
<accession>A0ABR7F2I0</accession>
<feature type="transmembrane region" description="Helical" evidence="7">
    <location>
        <begin position="182"/>
        <end position="200"/>
    </location>
</feature>
<feature type="transmembrane region" description="Helical" evidence="7">
    <location>
        <begin position="132"/>
        <end position="150"/>
    </location>
</feature>
<keyword evidence="5 7" id="KW-1133">Transmembrane helix</keyword>
<dbReference type="RefSeq" id="WP_118589826.1">
    <property type="nucleotide sequence ID" value="NZ_JACOOZ010000004.1"/>
</dbReference>
<dbReference type="Gene3D" id="1.20.1540.10">
    <property type="entry name" value="Rhomboid-like"/>
    <property type="match status" value="1"/>
</dbReference>
<keyword evidence="6 7" id="KW-0472">Membrane</keyword>
<evidence type="ECO:0000256" key="1">
    <source>
        <dbReference type="ARBA" id="ARBA00004141"/>
    </source>
</evidence>
<comment type="similarity">
    <text evidence="2">Belongs to the peptidase S54 family.</text>
</comment>
<evidence type="ECO:0000313" key="10">
    <source>
        <dbReference type="Proteomes" id="UP000597877"/>
    </source>
</evidence>
<feature type="transmembrane region" description="Helical" evidence="7">
    <location>
        <begin position="20"/>
        <end position="39"/>
    </location>
</feature>
<keyword evidence="3 7" id="KW-0812">Transmembrane</keyword>
<dbReference type="Proteomes" id="UP000597877">
    <property type="component" value="Unassembled WGS sequence"/>
</dbReference>
<evidence type="ECO:0000313" key="9">
    <source>
        <dbReference type="EMBL" id="MBC5667807.1"/>
    </source>
</evidence>
<keyword evidence="4" id="KW-0378">Hydrolase</keyword>
<comment type="caution">
    <text evidence="9">The sequence shown here is derived from an EMBL/GenBank/DDBJ whole genome shotgun (WGS) entry which is preliminary data.</text>
</comment>
<dbReference type="PANTHER" id="PTHR43731">
    <property type="entry name" value="RHOMBOID PROTEASE"/>
    <property type="match status" value="1"/>
</dbReference>
<dbReference type="InterPro" id="IPR022764">
    <property type="entry name" value="Peptidase_S54_rhomboid_dom"/>
</dbReference>
<organism evidence="9 10">
    <name type="scientific">Eubacterium segne</name>
    <dbReference type="NCBI Taxonomy" id="2763045"/>
    <lineage>
        <taxon>Bacteria</taxon>
        <taxon>Bacillati</taxon>
        <taxon>Bacillota</taxon>
        <taxon>Clostridia</taxon>
        <taxon>Eubacteriales</taxon>
        <taxon>Eubacteriaceae</taxon>
        <taxon>Eubacterium</taxon>
    </lineage>
</organism>
<evidence type="ECO:0000256" key="6">
    <source>
        <dbReference type="ARBA" id="ARBA00023136"/>
    </source>
</evidence>
<evidence type="ECO:0000256" key="3">
    <source>
        <dbReference type="ARBA" id="ARBA00022692"/>
    </source>
</evidence>
<dbReference type="EMBL" id="JACOOZ010000004">
    <property type="protein sequence ID" value="MBC5667807.1"/>
    <property type="molecule type" value="Genomic_DNA"/>
</dbReference>
<proteinExistence type="inferred from homology"/>
<name>A0ABR7F2I0_9FIRM</name>
<dbReference type="GO" id="GO:0006508">
    <property type="term" value="P:proteolysis"/>
    <property type="evidence" value="ECO:0007669"/>
    <property type="project" value="UniProtKB-KW"/>
</dbReference>